<evidence type="ECO:0000313" key="8">
    <source>
        <dbReference type="EMBL" id="POR36558.1"/>
    </source>
</evidence>
<dbReference type="EMBL" id="PKSG01000314">
    <property type="protein sequence ID" value="POR36558.1"/>
    <property type="molecule type" value="Genomic_DNA"/>
</dbReference>
<protein>
    <submittedName>
        <fullName evidence="8">Uncharacterized protein</fullName>
    </submittedName>
</protein>
<dbReference type="SUPFAM" id="SSF103473">
    <property type="entry name" value="MFS general substrate transporter"/>
    <property type="match status" value="1"/>
</dbReference>
<comment type="subcellular location">
    <subcellularLocation>
        <location evidence="1">Membrane</location>
        <topology evidence="1">Multi-pass membrane protein</topology>
    </subcellularLocation>
</comment>
<name>A0A2S4L291_9HYPO</name>
<evidence type="ECO:0000256" key="4">
    <source>
        <dbReference type="ARBA" id="ARBA00022989"/>
    </source>
</evidence>
<feature type="transmembrane region" description="Helical" evidence="7">
    <location>
        <begin position="75"/>
        <end position="95"/>
    </location>
</feature>
<keyword evidence="3 7" id="KW-0812">Transmembrane</keyword>
<evidence type="ECO:0000256" key="6">
    <source>
        <dbReference type="SAM" id="MobiDB-lite"/>
    </source>
</evidence>
<dbReference type="GO" id="GO:0022857">
    <property type="term" value="F:transmembrane transporter activity"/>
    <property type="evidence" value="ECO:0007669"/>
    <property type="project" value="TreeGrafter"/>
</dbReference>
<evidence type="ECO:0000313" key="9">
    <source>
        <dbReference type="Proteomes" id="UP000237481"/>
    </source>
</evidence>
<proteinExistence type="predicted"/>
<evidence type="ECO:0000256" key="7">
    <source>
        <dbReference type="SAM" id="Phobius"/>
    </source>
</evidence>
<sequence>MGDKLDAVGWRITRRPMSRDPLQLTRQAADGCCGRLTGGSCPLGDVDAVKLRFTYALQYYGLGRISSAGQNPWQCMYIIAGAATLIWGFALWWVFPDSAQGAGAFGDEERKMLLERVRANNARAENKHSKAHQLREALPDYQLWFYIHRLFSRKCRRPAVVRRVSARCKATRHHQDIRPLTLIVGKYAPRYDSSFIGIMVCFAICVVLALGLRSSLARENAKREAENGPPEIVHGLEDMTDGENKHSGTICSKKCAHEQEQDGMAVAVAWVE</sequence>
<evidence type="ECO:0000256" key="1">
    <source>
        <dbReference type="ARBA" id="ARBA00004141"/>
    </source>
</evidence>
<keyword evidence="2" id="KW-0813">Transport</keyword>
<feature type="region of interest" description="Disordered" evidence="6">
    <location>
        <begin position="220"/>
        <end position="239"/>
    </location>
</feature>
<feature type="transmembrane region" description="Helical" evidence="7">
    <location>
        <begin position="194"/>
        <end position="212"/>
    </location>
</feature>
<dbReference type="GO" id="GO:0016020">
    <property type="term" value="C:membrane"/>
    <property type="evidence" value="ECO:0007669"/>
    <property type="project" value="UniProtKB-SubCell"/>
</dbReference>
<organism evidence="8 9">
    <name type="scientific">Tolypocladium paradoxum</name>
    <dbReference type="NCBI Taxonomy" id="94208"/>
    <lineage>
        <taxon>Eukaryota</taxon>
        <taxon>Fungi</taxon>
        <taxon>Dikarya</taxon>
        <taxon>Ascomycota</taxon>
        <taxon>Pezizomycotina</taxon>
        <taxon>Sordariomycetes</taxon>
        <taxon>Hypocreomycetidae</taxon>
        <taxon>Hypocreales</taxon>
        <taxon>Ophiocordycipitaceae</taxon>
        <taxon>Tolypocladium</taxon>
    </lineage>
</organism>
<accession>A0A2S4L291</accession>
<evidence type="ECO:0000256" key="3">
    <source>
        <dbReference type="ARBA" id="ARBA00022692"/>
    </source>
</evidence>
<dbReference type="InterPro" id="IPR036259">
    <property type="entry name" value="MFS_trans_sf"/>
</dbReference>
<dbReference type="PANTHER" id="PTHR43791:SF74">
    <property type="entry name" value="TRANSPORTER, PUTATIVE (AFU_ORTHOLOGUE AFUA_1G17530)-RELATED"/>
    <property type="match status" value="1"/>
</dbReference>
<gene>
    <name evidence="8" type="ORF">TPAR_03215</name>
</gene>
<keyword evidence="9" id="KW-1185">Reference proteome</keyword>
<evidence type="ECO:0000256" key="5">
    <source>
        <dbReference type="ARBA" id="ARBA00023136"/>
    </source>
</evidence>
<keyword evidence="4 7" id="KW-1133">Transmembrane helix</keyword>
<evidence type="ECO:0000256" key="2">
    <source>
        <dbReference type="ARBA" id="ARBA00022448"/>
    </source>
</evidence>
<comment type="caution">
    <text evidence="8">The sequence shown here is derived from an EMBL/GenBank/DDBJ whole genome shotgun (WGS) entry which is preliminary data.</text>
</comment>
<keyword evidence="5 7" id="KW-0472">Membrane</keyword>
<dbReference type="PANTHER" id="PTHR43791">
    <property type="entry name" value="PERMEASE-RELATED"/>
    <property type="match status" value="1"/>
</dbReference>
<dbReference type="OrthoDB" id="1932925at2759"/>
<dbReference type="Proteomes" id="UP000237481">
    <property type="component" value="Unassembled WGS sequence"/>
</dbReference>
<reference evidence="8 9" key="1">
    <citation type="submission" date="2018-01" db="EMBL/GenBank/DDBJ databases">
        <title>Harnessing the power of phylogenomics to disentangle the directionality and signatures of interkingdom host jumping in the parasitic fungal genus Tolypocladium.</title>
        <authorList>
            <person name="Quandt C.A."/>
            <person name="Patterson W."/>
            <person name="Spatafora J.W."/>
        </authorList>
    </citation>
    <scope>NUCLEOTIDE SEQUENCE [LARGE SCALE GENOMIC DNA]</scope>
    <source>
        <strain evidence="8 9">NRBC 100945</strain>
    </source>
</reference>
<dbReference type="AlphaFoldDB" id="A0A2S4L291"/>